<evidence type="ECO:0000259" key="2">
    <source>
        <dbReference type="Pfam" id="PF14016"/>
    </source>
</evidence>
<comment type="caution">
    <text evidence="3">The sequence shown here is derived from an EMBL/GenBank/DDBJ whole genome shotgun (WGS) entry which is preliminary data.</text>
</comment>
<dbReference type="Pfam" id="PF14016">
    <property type="entry name" value="DUF4232"/>
    <property type="match status" value="1"/>
</dbReference>
<feature type="compositionally biased region" description="Low complexity" evidence="1">
    <location>
        <begin position="53"/>
        <end position="63"/>
    </location>
</feature>
<dbReference type="InterPro" id="IPR025326">
    <property type="entry name" value="DUF4232"/>
</dbReference>
<evidence type="ECO:0000313" key="4">
    <source>
        <dbReference type="Proteomes" id="UP001519064"/>
    </source>
</evidence>
<accession>A0ABS3XDH0</accession>
<evidence type="ECO:0000256" key="1">
    <source>
        <dbReference type="SAM" id="MobiDB-lite"/>
    </source>
</evidence>
<keyword evidence="4" id="KW-1185">Reference proteome</keyword>
<reference evidence="3 4" key="1">
    <citation type="submission" date="2020-11" db="EMBL/GenBank/DDBJ databases">
        <title>Streptomyces spirodelae sp. nov., isolated from duckweed.</title>
        <authorList>
            <person name="Saimee Y."/>
            <person name="Duangmal K."/>
        </authorList>
    </citation>
    <scope>NUCLEOTIDE SEQUENCE [LARGE SCALE GENOMIC DNA]</scope>
    <source>
        <strain evidence="3 4">S16-07</strain>
    </source>
</reference>
<dbReference type="Proteomes" id="UP001519064">
    <property type="component" value="Unassembled WGS sequence"/>
</dbReference>
<organism evidence="3 4">
    <name type="scientific">Streptomyces oryzae</name>
    <dbReference type="NCBI Taxonomy" id="1434886"/>
    <lineage>
        <taxon>Bacteria</taxon>
        <taxon>Bacillati</taxon>
        <taxon>Actinomycetota</taxon>
        <taxon>Actinomycetes</taxon>
        <taxon>Kitasatosporales</taxon>
        <taxon>Streptomycetaceae</taxon>
        <taxon>Streptomyces</taxon>
    </lineage>
</organism>
<sequence>MTRGRSAAANASGRRGGGAWRCAVAAVGTAVLFAGATACGSGDHDGDRDRRASPTTTAPAPSRAAEEKSGGGTPRCAARDLTVAVERRADTADGPSYELALKNRTNDACTLKGYPRVSLAAKDGSAIGKAATHDGGTGKTVVLQPSTRALSTLRTADGPCLERPHSVKVYPPGSGQPLIAETDEPRVCGGKFTVTALKW</sequence>
<feature type="region of interest" description="Disordered" evidence="1">
    <location>
        <begin position="40"/>
        <end position="76"/>
    </location>
</feature>
<proteinExistence type="predicted"/>
<feature type="domain" description="DUF4232" evidence="2">
    <location>
        <begin position="76"/>
        <end position="197"/>
    </location>
</feature>
<evidence type="ECO:0000313" key="3">
    <source>
        <dbReference type="EMBL" id="MBO8193409.1"/>
    </source>
</evidence>
<dbReference type="EMBL" id="JADKMA010000081">
    <property type="protein sequence ID" value="MBO8193409.1"/>
    <property type="molecule type" value="Genomic_DNA"/>
</dbReference>
<protein>
    <submittedName>
        <fullName evidence="3">DUF4232 domain-containing protein</fullName>
    </submittedName>
</protein>
<feature type="compositionally biased region" description="Basic and acidic residues" evidence="1">
    <location>
        <begin position="42"/>
        <end position="52"/>
    </location>
</feature>
<gene>
    <name evidence="3" type="ORF">ITI46_17330</name>
</gene>
<dbReference type="RefSeq" id="WP_209240465.1">
    <property type="nucleotide sequence ID" value="NZ_JADKMA010000081.1"/>
</dbReference>
<name>A0ABS3XDH0_9ACTN</name>